<name>A0A3M0CU84_9PROT</name>
<accession>A0A3M0CU84</accession>
<organism evidence="1 2">
    <name type="scientific">Eilatimonas milleporae</name>
    <dbReference type="NCBI Taxonomy" id="911205"/>
    <lineage>
        <taxon>Bacteria</taxon>
        <taxon>Pseudomonadati</taxon>
        <taxon>Pseudomonadota</taxon>
        <taxon>Alphaproteobacteria</taxon>
        <taxon>Kordiimonadales</taxon>
        <taxon>Kordiimonadaceae</taxon>
        <taxon>Eilatimonas</taxon>
    </lineage>
</organism>
<protein>
    <submittedName>
        <fullName evidence="1">Uncharacterized protein</fullName>
    </submittedName>
</protein>
<comment type="caution">
    <text evidence="1">The sequence shown here is derived from an EMBL/GenBank/DDBJ whole genome shotgun (WGS) entry which is preliminary data.</text>
</comment>
<dbReference type="Gene3D" id="2.60.120.400">
    <property type="entry name" value="Calcium-mediated lectin"/>
    <property type="match status" value="1"/>
</dbReference>
<evidence type="ECO:0000313" key="2">
    <source>
        <dbReference type="Proteomes" id="UP000271227"/>
    </source>
</evidence>
<dbReference type="Proteomes" id="UP000271227">
    <property type="component" value="Unassembled WGS sequence"/>
</dbReference>
<dbReference type="InterPro" id="IPR036684">
    <property type="entry name" value="Ca_lectin_sf"/>
</dbReference>
<dbReference type="InParanoid" id="A0A3M0CU84"/>
<sequence length="135" mass="14576">MSNGPVTGDGIAITLPKGKMIFWSAVAQATYQQFVQVKDSGGTVIFEASGSSADGHSPTQYGQGMFQTNPSGDGGYTVWIGLNNGAGWQQVLWDKCGISHSGTDYYSQYTFISEDGADEDFNDTCLTLQWFEYLG</sequence>
<dbReference type="EMBL" id="REFR01000009">
    <property type="protein sequence ID" value="RMB12040.1"/>
    <property type="molecule type" value="Genomic_DNA"/>
</dbReference>
<reference evidence="1 2" key="1">
    <citation type="submission" date="2018-10" db="EMBL/GenBank/DDBJ databases">
        <title>Genomic Encyclopedia of Archaeal and Bacterial Type Strains, Phase II (KMG-II): from individual species to whole genera.</title>
        <authorList>
            <person name="Goeker M."/>
        </authorList>
    </citation>
    <scope>NUCLEOTIDE SEQUENCE [LARGE SCALE GENOMIC DNA]</scope>
    <source>
        <strain evidence="1 2">DSM 25217</strain>
    </source>
</reference>
<keyword evidence="2" id="KW-1185">Reference proteome</keyword>
<dbReference type="AlphaFoldDB" id="A0A3M0CU84"/>
<gene>
    <name evidence="1" type="ORF">BXY39_0530</name>
</gene>
<dbReference type="OrthoDB" id="8479513at2"/>
<proteinExistence type="predicted"/>
<evidence type="ECO:0000313" key="1">
    <source>
        <dbReference type="EMBL" id="RMB12040.1"/>
    </source>
</evidence>
<dbReference type="RefSeq" id="WP_121937256.1">
    <property type="nucleotide sequence ID" value="NZ_REFR01000009.1"/>
</dbReference>